<dbReference type="Gene3D" id="3.40.50.1820">
    <property type="entry name" value="alpha/beta hydrolase"/>
    <property type="match status" value="1"/>
</dbReference>
<evidence type="ECO:0000313" key="2">
    <source>
        <dbReference type="EMBL" id="KLE33930.1"/>
    </source>
</evidence>
<organism evidence="2 3">
    <name type="scientific">Aurantiacibacter luteus</name>
    <dbReference type="NCBI Taxonomy" id="1581420"/>
    <lineage>
        <taxon>Bacteria</taxon>
        <taxon>Pseudomonadati</taxon>
        <taxon>Pseudomonadota</taxon>
        <taxon>Alphaproteobacteria</taxon>
        <taxon>Sphingomonadales</taxon>
        <taxon>Erythrobacteraceae</taxon>
        <taxon>Aurantiacibacter</taxon>
    </lineage>
</organism>
<keyword evidence="3" id="KW-1185">Reference proteome</keyword>
<evidence type="ECO:0000313" key="3">
    <source>
        <dbReference type="Proteomes" id="UP000053464"/>
    </source>
</evidence>
<dbReference type="InterPro" id="IPR022742">
    <property type="entry name" value="Hydrolase_4"/>
</dbReference>
<dbReference type="PATRIC" id="fig|1581420.6.peg.2434"/>
<sequence length="325" mass="35877">MSQHTEAGQASFDRRAIPADAVEGKWIAADGHAVRRIDWPGPTAGTPVRGSLLFMAGRGDAYEKYLETLEHWRQQGWRVSAADWRGQGGSGRFGTDDTTGHIGNFAEWIADLAGFWSEWAEQGEGPLVLVGHSMGGHLVMRAAIEKVLTPRPDALVLSAPMLDTFPEMLPLPLKRGFSWLMTRLGDPRRPAWKISERPGTRAGMRRTLLTHDDARYEDELWWREARPELRLGPGSWGWVRSAATSSSAMFRRGALESVDLPVFIVATDADRLVSPSAIRAALARLPDAEALIFGAEARHEVLREVDPVRDRALAAIDAFLTARLG</sequence>
<dbReference type="STRING" id="1581420.AAW00_11905"/>
<dbReference type="AlphaFoldDB" id="A0A0G9MT67"/>
<gene>
    <name evidence="2" type="ORF">AAW00_11905</name>
</gene>
<dbReference type="SUPFAM" id="SSF53474">
    <property type="entry name" value="alpha/beta-Hydrolases"/>
    <property type="match status" value="1"/>
</dbReference>
<protein>
    <submittedName>
        <fullName evidence="2">Lysophospholipase</fullName>
    </submittedName>
</protein>
<dbReference type="PANTHER" id="PTHR11614">
    <property type="entry name" value="PHOSPHOLIPASE-RELATED"/>
    <property type="match status" value="1"/>
</dbReference>
<evidence type="ECO:0000259" key="1">
    <source>
        <dbReference type="Pfam" id="PF12146"/>
    </source>
</evidence>
<dbReference type="Proteomes" id="UP000053464">
    <property type="component" value="Unassembled WGS sequence"/>
</dbReference>
<feature type="domain" description="Serine aminopeptidase S33" evidence="1">
    <location>
        <begin position="47"/>
        <end position="306"/>
    </location>
</feature>
<comment type="caution">
    <text evidence="2">The sequence shown here is derived from an EMBL/GenBank/DDBJ whole genome shotgun (WGS) entry which is preliminary data.</text>
</comment>
<dbReference type="InterPro" id="IPR051044">
    <property type="entry name" value="MAG_DAG_Lipase"/>
</dbReference>
<dbReference type="InterPro" id="IPR029058">
    <property type="entry name" value="AB_hydrolase_fold"/>
</dbReference>
<dbReference type="OrthoDB" id="9788260at2"/>
<reference evidence="2 3" key="1">
    <citation type="submission" date="2015-04" db="EMBL/GenBank/DDBJ databases">
        <title>The draft genome sequence of Erythrobacter luteus KA37.</title>
        <authorList>
            <person name="Zhuang L."/>
            <person name="Liu Y."/>
            <person name="Shao Z."/>
        </authorList>
    </citation>
    <scope>NUCLEOTIDE SEQUENCE [LARGE SCALE GENOMIC DNA]</scope>
    <source>
        <strain evidence="2 3">KA37</strain>
    </source>
</reference>
<name>A0A0G9MT67_9SPHN</name>
<proteinExistence type="predicted"/>
<dbReference type="Pfam" id="PF12146">
    <property type="entry name" value="Hydrolase_4"/>
    <property type="match status" value="1"/>
</dbReference>
<accession>A0A0G9MT67</accession>
<dbReference type="EMBL" id="LBHB01000003">
    <property type="protein sequence ID" value="KLE33930.1"/>
    <property type="molecule type" value="Genomic_DNA"/>
</dbReference>